<dbReference type="EMBL" id="BMAV01001741">
    <property type="protein sequence ID" value="GFY40168.1"/>
    <property type="molecule type" value="Genomic_DNA"/>
</dbReference>
<gene>
    <name evidence="1" type="ORF">TNIN_343731</name>
</gene>
<dbReference type="Proteomes" id="UP000886998">
    <property type="component" value="Unassembled WGS sequence"/>
</dbReference>
<comment type="caution">
    <text evidence="1">The sequence shown here is derived from an EMBL/GenBank/DDBJ whole genome shotgun (WGS) entry which is preliminary data.</text>
</comment>
<name>A0A8X6WRT7_9ARAC</name>
<dbReference type="AlphaFoldDB" id="A0A8X6WRT7"/>
<evidence type="ECO:0000313" key="2">
    <source>
        <dbReference type="Proteomes" id="UP000886998"/>
    </source>
</evidence>
<sequence length="101" mass="11436">MCECTDKSSFLAPCQWFGSHVTQCTLNRERSRGERLDCSSSSNPCALELLLRPSISDDFGIGAHLDVMENCCAHAERSASRSFFRAPWIIVESVKKMFSRW</sequence>
<protein>
    <submittedName>
        <fullName evidence="1">Uncharacterized protein</fullName>
    </submittedName>
</protein>
<proteinExistence type="predicted"/>
<evidence type="ECO:0000313" key="1">
    <source>
        <dbReference type="EMBL" id="GFY40168.1"/>
    </source>
</evidence>
<organism evidence="1 2">
    <name type="scientific">Trichonephila inaurata madagascariensis</name>
    <dbReference type="NCBI Taxonomy" id="2747483"/>
    <lineage>
        <taxon>Eukaryota</taxon>
        <taxon>Metazoa</taxon>
        <taxon>Ecdysozoa</taxon>
        <taxon>Arthropoda</taxon>
        <taxon>Chelicerata</taxon>
        <taxon>Arachnida</taxon>
        <taxon>Araneae</taxon>
        <taxon>Araneomorphae</taxon>
        <taxon>Entelegynae</taxon>
        <taxon>Araneoidea</taxon>
        <taxon>Nephilidae</taxon>
        <taxon>Trichonephila</taxon>
        <taxon>Trichonephila inaurata</taxon>
    </lineage>
</organism>
<reference evidence="1" key="1">
    <citation type="submission" date="2020-08" db="EMBL/GenBank/DDBJ databases">
        <title>Multicomponent nature underlies the extraordinary mechanical properties of spider dragline silk.</title>
        <authorList>
            <person name="Kono N."/>
            <person name="Nakamura H."/>
            <person name="Mori M."/>
            <person name="Yoshida Y."/>
            <person name="Ohtoshi R."/>
            <person name="Malay A.D."/>
            <person name="Moran D.A.P."/>
            <person name="Tomita M."/>
            <person name="Numata K."/>
            <person name="Arakawa K."/>
        </authorList>
    </citation>
    <scope>NUCLEOTIDE SEQUENCE</scope>
</reference>
<keyword evidence="2" id="KW-1185">Reference proteome</keyword>
<accession>A0A8X6WRT7</accession>